<protein>
    <submittedName>
        <fullName evidence="3">Uncharacterized protein</fullName>
    </submittedName>
</protein>
<sequence length="129" mass="14734">MERVVEKPGTQQEIIRTFVALQRHLSATSCTKVLKCRIMENEALFTNTPEKNKAQVTGKTQHLPRLAMQTVSKSPIIKATTLLVPLGVYQLFSSRYGQNSRDRFERRSHSKDYPRGSTLSKDDQTHTFP</sequence>
<accession>A0A4Y2U3M7</accession>
<dbReference type="EMBL" id="BGPR01032610">
    <property type="protein sequence ID" value="GBO06197.1"/>
    <property type="molecule type" value="Genomic_DNA"/>
</dbReference>
<evidence type="ECO:0000313" key="4">
    <source>
        <dbReference type="EMBL" id="GBO39022.1"/>
    </source>
</evidence>
<dbReference type="AlphaFoldDB" id="A0A4Y2U3M7"/>
<gene>
    <name evidence="4" type="ORF">AVEN_106651_1</name>
    <name evidence="5" type="ORF">AVEN_222446_1</name>
    <name evidence="2" type="ORF">AVEN_260590_1</name>
    <name evidence="3" type="ORF">AVEN_80037_1</name>
</gene>
<evidence type="ECO:0000313" key="2">
    <source>
        <dbReference type="EMBL" id="GBO06196.1"/>
    </source>
</evidence>
<reference evidence="3 6" key="1">
    <citation type="journal article" date="2019" name="Sci. Rep.">
        <title>Orb-weaving spider Araneus ventricosus genome elucidates the spidroin gene catalogue.</title>
        <authorList>
            <person name="Kono N."/>
            <person name="Nakamura H."/>
            <person name="Ohtoshi R."/>
            <person name="Moran D.A.P."/>
            <person name="Shinohara A."/>
            <person name="Yoshida Y."/>
            <person name="Fujiwara M."/>
            <person name="Mori M."/>
            <person name="Tomita M."/>
            <person name="Arakawa K."/>
        </authorList>
    </citation>
    <scope>NUCLEOTIDE SEQUENCE [LARGE SCALE GENOMIC DNA]</scope>
</reference>
<dbReference type="Proteomes" id="UP000499080">
    <property type="component" value="Unassembled WGS sequence"/>
</dbReference>
<feature type="region of interest" description="Disordered" evidence="1">
    <location>
        <begin position="97"/>
        <end position="129"/>
    </location>
</feature>
<evidence type="ECO:0000313" key="5">
    <source>
        <dbReference type="EMBL" id="GBO39023.1"/>
    </source>
</evidence>
<evidence type="ECO:0000313" key="6">
    <source>
        <dbReference type="Proteomes" id="UP000499080"/>
    </source>
</evidence>
<dbReference type="EMBL" id="BGPR01063915">
    <property type="protein sequence ID" value="GBO39023.1"/>
    <property type="molecule type" value="Genomic_DNA"/>
</dbReference>
<proteinExistence type="predicted"/>
<comment type="caution">
    <text evidence="3">The sequence shown here is derived from an EMBL/GenBank/DDBJ whole genome shotgun (WGS) entry which is preliminary data.</text>
</comment>
<keyword evidence="6" id="KW-1185">Reference proteome</keyword>
<dbReference type="EMBL" id="BGPR01063912">
    <property type="protein sequence ID" value="GBO39022.1"/>
    <property type="molecule type" value="Genomic_DNA"/>
</dbReference>
<evidence type="ECO:0000256" key="1">
    <source>
        <dbReference type="SAM" id="MobiDB-lite"/>
    </source>
</evidence>
<organism evidence="3 6">
    <name type="scientific">Araneus ventricosus</name>
    <name type="common">Orbweaver spider</name>
    <name type="synonym">Epeira ventricosa</name>
    <dbReference type="NCBI Taxonomy" id="182803"/>
    <lineage>
        <taxon>Eukaryota</taxon>
        <taxon>Metazoa</taxon>
        <taxon>Ecdysozoa</taxon>
        <taxon>Arthropoda</taxon>
        <taxon>Chelicerata</taxon>
        <taxon>Arachnida</taxon>
        <taxon>Araneae</taxon>
        <taxon>Araneomorphae</taxon>
        <taxon>Entelegynae</taxon>
        <taxon>Araneoidea</taxon>
        <taxon>Araneidae</taxon>
        <taxon>Araneus</taxon>
    </lineage>
</organism>
<dbReference type="EMBL" id="BGPR01032609">
    <property type="protein sequence ID" value="GBO06196.1"/>
    <property type="molecule type" value="Genomic_DNA"/>
</dbReference>
<name>A0A4Y2U3M7_ARAVE</name>
<feature type="compositionally biased region" description="Basic and acidic residues" evidence="1">
    <location>
        <begin position="100"/>
        <end position="129"/>
    </location>
</feature>
<evidence type="ECO:0000313" key="3">
    <source>
        <dbReference type="EMBL" id="GBO06197.1"/>
    </source>
</evidence>